<sequence>MARKTNILTAAKVKSLSEPGLHPDGERLYLEVGKTGTKRWTYIFSFEGRRRQKGLGPYPEVSLQEARAKRHEAYTMVRRGVNPIVAKPTVAAQNQPNTFGTVALDYIANQEAGWKNPKHRQQWRNTLRTYAKAIWDTPVDKIEVSAVQNILKPIWHTKPETAKRVRGRIERVLGAATVLGLRTGHNPATWRGNLEHVLGKQRKGPKRHQPAMSYATLPKFLADLQCRAGAAARALELLIHTATRTSEVLNATWSEFDIEGRVWTIPAERMKAGKEHRIPLTPQVIDLLESLHSHATYLFPGQSNEKPFSDMAMLMLLRRMEISDVTVHGFRSSFRDWCGECTEVPREIAEMALAHEVGNEVERAYRRGDALEKRRKLMELWSDYLISQNSTAD</sequence>
<organism evidence="6 7">
    <name type="scientific">Novosphingobium aureum</name>
    <dbReference type="NCBI Taxonomy" id="2792964"/>
    <lineage>
        <taxon>Bacteria</taxon>
        <taxon>Pseudomonadati</taxon>
        <taxon>Pseudomonadota</taxon>
        <taxon>Alphaproteobacteria</taxon>
        <taxon>Sphingomonadales</taxon>
        <taxon>Sphingomonadaceae</taxon>
        <taxon>Novosphingobium</taxon>
    </lineage>
</organism>
<dbReference type="InterPro" id="IPR010998">
    <property type="entry name" value="Integrase_recombinase_N"/>
</dbReference>
<dbReference type="Gene3D" id="1.10.443.10">
    <property type="entry name" value="Intergrase catalytic core"/>
    <property type="match status" value="1"/>
</dbReference>
<evidence type="ECO:0000256" key="4">
    <source>
        <dbReference type="ARBA" id="ARBA00023172"/>
    </source>
</evidence>
<dbReference type="CDD" id="cd00801">
    <property type="entry name" value="INT_P4_C"/>
    <property type="match status" value="1"/>
</dbReference>
<evidence type="ECO:0000256" key="1">
    <source>
        <dbReference type="ARBA" id="ARBA00008857"/>
    </source>
</evidence>
<dbReference type="InterPro" id="IPR025166">
    <property type="entry name" value="Integrase_DNA_bind_dom"/>
</dbReference>
<feature type="domain" description="Tyr recombinase" evidence="5">
    <location>
        <begin position="207"/>
        <end position="378"/>
    </location>
</feature>
<name>A0A931HGI2_9SPHN</name>
<dbReference type="InterPro" id="IPR002104">
    <property type="entry name" value="Integrase_catalytic"/>
</dbReference>
<comment type="similarity">
    <text evidence="1">Belongs to the 'phage' integrase family.</text>
</comment>
<keyword evidence="2" id="KW-0229">DNA integration</keyword>
<dbReference type="InterPro" id="IPR053876">
    <property type="entry name" value="Phage_int_M"/>
</dbReference>
<dbReference type="Pfam" id="PF13356">
    <property type="entry name" value="Arm-DNA-bind_3"/>
    <property type="match status" value="1"/>
</dbReference>
<dbReference type="EMBL" id="JADZGI010000004">
    <property type="protein sequence ID" value="MBH0114906.1"/>
    <property type="molecule type" value="Genomic_DNA"/>
</dbReference>
<dbReference type="GO" id="GO:0003677">
    <property type="term" value="F:DNA binding"/>
    <property type="evidence" value="ECO:0007669"/>
    <property type="project" value="UniProtKB-KW"/>
</dbReference>
<dbReference type="InterPro" id="IPR013762">
    <property type="entry name" value="Integrase-like_cat_sf"/>
</dbReference>
<evidence type="ECO:0000313" key="6">
    <source>
        <dbReference type="EMBL" id="MBH0114906.1"/>
    </source>
</evidence>
<dbReference type="GO" id="GO:0006310">
    <property type="term" value="P:DNA recombination"/>
    <property type="evidence" value="ECO:0007669"/>
    <property type="project" value="UniProtKB-KW"/>
</dbReference>
<evidence type="ECO:0000256" key="2">
    <source>
        <dbReference type="ARBA" id="ARBA00022908"/>
    </source>
</evidence>
<comment type="caution">
    <text evidence="6">The sequence shown here is derived from an EMBL/GenBank/DDBJ whole genome shotgun (WGS) entry which is preliminary data.</text>
</comment>
<accession>A0A931HGI2</accession>
<dbReference type="Pfam" id="PF22022">
    <property type="entry name" value="Phage_int_M"/>
    <property type="match status" value="1"/>
</dbReference>
<dbReference type="Gene3D" id="1.10.150.130">
    <property type="match status" value="1"/>
</dbReference>
<dbReference type="Pfam" id="PF00589">
    <property type="entry name" value="Phage_integrase"/>
    <property type="match status" value="1"/>
</dbReference>
<dbReference type="InterPro" id="IPR038488">
    <property type="entry name" value="Integrase_DNA-bd_sf"/>
</dbReference>
<evidence type="ECO:0000313" key="7">
    <source>
        <dbReference type="Proteomes" id="UP000617634"/>
    </source>
</evidence>
<gene>
    <name evidence="6" type="ORF">I5E68_18320</name>
</gene>
<dbReference type="InterPro" id="IPR050808">
    <property type="entry name" value="Phage_Integrase"/>
</dbReference>
<dbReference type="GO" id="GO:0015074">
    <property type="term" value="P:DNA integration"/>
    <property type="evidence" value="ECO:0007669"/>
    <property type="project" value="UniProtKB-KW"/>
</dbReference>
<dbReference type="InterPro" id="IPR011010">
    <property type="entry name" value="DNA_brk_join_enz"/>
</dbReference>
<dbReference type="RefSeq" id="WP_197166857.1">
    <property type="nucleotide sequence ID" value="NZ_JADZGI010000004.1"/>
</dbReference>
<dbReference type="Gene3D" id="3.30.160.390">
    <property type="entry name" value="Integrase, DNA-binding domain"/>
    <property type="match status" value="1"/>
</dbReference>
<keyword evidence="7" id="KW-1185">Reference proteome</keyword>
<keyword evidence="3 6" id="KW-0238">DNA-binding</keyword>
<protein>
    <submittedName>
        <fullName evidence="6">Integrase arm-type DNA-binding domain-containing protein</fullName>
    </submittedName>
</protein>
<dbReference type="PANTHER" id="PTHR30629:SF2">
    <property type="entry name" value="PROPHAGE INTEGRASE INTS-RELATED"/>
    <property type="match status" value="1"/>
</dbReference>
<dbReference type="SUPFAM" id="SSF56349">
    <property type="entry name" value="DNA breaking-rejoining enzymes"/>
    <property type="match status" value="1"/>
</dbReference>
<evidence type="ECO:0000256" key="3">
    <source>
        <dbReference type="ARBA" id="ARBA00023125"/>
    </source>
</evidence>
<dbReference type="PANTHER" id="PTHR30629">
    <property type="entry name" value="PROPHAGE INTEGRASE"/>
    <property type="match status" value="1"/>
</dbReference>
<evidence type="ECO:0000259" key="5">
    <source>
        <dbReference type="PROSITE" id="PS51898"/>
    </source>
</evidence>
<keyword evidence="4" id="KW-0233">DNA recombination</keyword>
<dbReference type="PROSITE" id="PS51898">
    <property type="entry name" value="TYR_RECOMBINASE"/>
    <property type="match status" value="1"/>
</dbReference>
<proteinExistence type="inferred from homology"/>
<dbReference type="AlphaFoldDB" id="A0A931HGI2"/>
<dbReference type="Proteomes" id="UP000617634">
    <property type="component" value="Unassembled WGS sequence"/>
</dbReference>
<reference evidence="6" key="1">
    <citation type="submission" date="2020-11" db="EMBL/GenBank/DDBJ databases">
        <title>Novosphingobium aureum sp. nov., a marine bacterium isolated from sediment of a salt flat.</title>
        <authorList>
            <person name="Yoo Y."/>
            <person name="Kim J.-J."/>
        </authorList>
    </citation>
    <scope>NUCLEOTIDE SEQUENCE</scope>
    <source>
        <strain evidence="6">YJ-S2-02</strain>
    </source>
</reference>